<protein>
    <recommendedName>
        <fullName evidence="1">DUF1828 domain-containing protein</fullName>
    </recommendedName>
</protein>
<evidence type="ECO:0000313" key="2">
    <source>
        <dbReference type="EMBL" id="GAX07108.1"/>
    </source>
</evidence>
<name>A0A1Z5IZZ0_9LACO</name>
<comment type="caution">
    <text evidence="2">The sequence shown here is derived from an EMBL/GenBank/DDBJ whole genome shotgun (WGS) entry which is preliminary data.</text>
</comment>
<organism evidence="2 3">
    <name type="scientific">Secundilactobacillus pentosiphilus</name>
    <dbReference type="NCBI Taxonomy" id="1714682"/>
    <lineage>
        <taxon>Bacteria</taxon>
        <taxon>Bacillati</taxon>
        <taxon>Bacillota</taxon>
        <taxon>Bacilli</taxon>
        <taxon>Lactobacillales</taxon>
        <taxon>Lactobacillaceae</taxon>
        <taxon>Secundilactobacillus</taxon>
    </lineage>
</organism>
<dbReference type="EMBL" id="BCMI01000037">
    <property type="protein sequence ID" value="GAX07108.1"/>
    <property type="molecule type" value="Genomic_DNA"/>
</dbReference>
<accession>A0A1Z5IZZ0</accession>
<dbReference type="Pfam" id="PF08861">
    <property type="entry name" value="DUF1828"/>
    <property type="match status" value="1"/>
</dbReference>
<proteinExistence type="predicted"/>
<dbReference type="RefSeq" id="WP_180949810.1">
    <property type="nucleotide sequence ID" value="NZ_BCMI01000037.1"/>
</dbReference>
<reference evidence="2 3" key="1">
    <citation type="submission" date="2015-11" db="EMBL/GenBank/DDBJ databases">
        <title>Draft genome sequences of new species of the genus Lactobacillus isolated from orchardgrass silage.</title>
        <authorList>
            <person name="Tohno M."/>
            <person name="Tanizawa Y."/>
            <person name="Arita M."/>
        </authorList>
    </citation>
    <scope>NUCLEOTIDE SEQUENCE [LARGE SCALE GENOMIC DNA]</scope>
    <source>
        <strain evidence="2 3">IWT25</strain>
    </source>
</reference>
<evidence type="ECO:0000313" key="3">
    <source>
        <dbReference type="Proteomes" id="UP000198414"/>
    </source>
</evidence>
<feature type="domain" description="DUF1828" evidence="1">
    <location>
        <begin position="37"/>
        <end position="126"/>
    </location>
</feature>
<evidence type="ECO:0000259" key="1">
    <source>
        <dbReference type="Pfam" id="PF08861"/>
    </source>
</evidence>
<gene>
    <name evidence="2" type="ORF">IWT25_02456</name>
</gene>
<dbReference type="AlphaFoldDB" id="A0A1Z5IZZ0"/>
<dbReference type="InterPro" id="IPR014960">
    <property type="entry name" value="DUF1828"/>
</dbReference>
<dbReference type="Proteomes" id="UP000198414">
    <property type="component" value="Unassembled WGS sequence"/>
</dbReference>
<sequence length="135" mass="15229">MENLNARRDNIADNWLKFIGNNSSFIVVSENKLRVNTPFSDSFGDQISLMILLNDNVYTVTDQGYTLWNLQTHGVNLPDKKSQDFKNLTSILNKSNAELTDNNEVQVKGNQDELPQIINDLAQTLILISGLIYLA</sequence>